<dbReference type="GO" id="GO:0015074">
    <property type="term" value="P:DNA integration"/>
    <property type="evidence" value="ECO:0007669"/>
    <property type="project" value="UniProtKB-KW"/>
</dbReference>
<evidence type="ECO:0000256" key="3">
    <source>
        <dbReference type="ARBA" id="ARBA00023172"/>
    </source>
</evidence>
<organism evidence="8 9">
    <name type="scientific">Paraburkholderia lacunae</name>
    <dbReference type="NCBI Taxonomy" id="2211104"/>
    <lineage>
        <taxon>Bacteria</taxon>
        <taxon>Pseudomonadati</taxon>
        <taxon>Pseudomonadota</taxon>
        <taxon>Betaproteobacteria</taxon>
        <taxon>Burkholderiales</taxon>
        <taxon>Burkholderiaceae</taxon>
        <taxon>Paraburkholderia</taxon>
    </lineage>
</organism>
<dbReference type="SUPFAM" id="SSF56349">
    <property type="entry name" value="DNA breaking-rejoining enzymes"/>
    <property type="match status" value="1"/>
</dbReference>
<keyword evidence="9" id="KW-1185">Reference proteome</keyword>
<keyword evidence="3" id="KW-0233">DNA recombination</keyword>
<dbReference type="InterPro" id="IPR013762">
    <property type="entry name" value="Integrase-like_cat_sf"/>
</dbReference>
<dbReference type="AlphaFoldDB" id="A0A370MZY3"/>
<dbReference type="InterPro" id="IPR050090">
    <property type="entry name" value="Tyrosine_recombinase_XerCD"/>
</dbReference>
<reference evidence="9" key="1">
    <citation type="submission" date="2018-05" db="EMBL/GenBank/DDBJ databases">
        <authorList>
            <person name="Feng T."/>
        </authorList>
    </citation>
    <scope>NUCLEOTIDE SEQUENCE [LARGE SCALE GENOMIC DNA]</scope>
    <source>
        <strain evidence="9">S27</strain>
    </source>
</reference>
<feature type="compositionally biased region" description="Polar residues" evidence="5">
    <location>
        <begin position="1"/>
        <end position="13"/>
    </location>
</feature>
<dbReference type="EMBL" id="QHKS01000028">
    <property type="protein sequence ID" value="RDJ98935.1"/>
    <property type="molecule type" value="Genomic_DNA"/>
</dbReference>
<keyword evidence="2 4" id="KW-0238">DNA-binding</keyword>
<evidence type="ECO:0000313" key="8">
    <source>
        <dbReference type="EMBL" id="RDJ98935.1"/>
    </source>
</evidence>
<dbReference type="Proteomes" id="UP000254875">
    <property type="component" value="Unassembled WGS sequence"/>
</dbReference>
<evidence type="ECO:0000259" key="6">
    <source>
        <dbReference type="PROSITE" id="PS51898"/>
    </source>
</evidence>
<evidence type="ECO:0000256" key="4">
    <source>
        <dbReference type="PROSITE-ProRule" id="PRU01248"/>
    </source>
</evidence>
<dbReference type="InterPro" id="IPR011010">
    <property type="entry name" value="DNA_brk_join_enz"/>
</dbReference>
<gene>
    <name evidence="8" type="ORF">DLM46_31420</name>
</gene>
<feature type="domain" description="Core-binding (CB)" evidence="7">
    <location>
        <begin position="28"/>
        <end position="113"/>
    </location>
</feature>
<dbReference type="PANTHER" id="PTHR30349">
    <property type="entry name" value="PHAGE INTEGRASE-RELATED"/>
    <property type="match status" value="1"/>
</dbReference>
<dbReference type="OrthoDB" id="8912821at2"/>
<dbReference type="Gene3D" id="1.10.443.10">
    <property type="entry name" value="Intergrase catalytic core"/>
    <property type="match status" value="1"/>
</dbReference>
<dbReference type="CDD" id="cd01188">
    <property type="entry name" value="INT_RitA_C_like"/>
    <property type="match status" value="1"/>
</dbReference>
<dbReference type="GO" id="GO:0003677">
    <property type="term" value="F:DNA binding"/>
    <property type="evidence" value="ECO:0007669"/>
    <property type="project" value="UniProtKB-UniRule"/>
</dbReference>
<feature type="domain" description="Tyr recombinase" evidence="6">
    <location>
        <begin position="136"/>
        <end position="320"/>
    </location>
</feature>
<feature type="region of interest" description="Disordered" evidence="5">
    <location>
        <begin position="1"/>
        <end position="20"/>
    </location>
</feature>
<evidence type="ECO:0000256" key="2">
    <source>
        <dbReference type="ARBA" id="ARBA00023125"/>
    </source>
</evidence>
<dbReference type="RefSeq" id="WP_115107309.1">
    <property type="nucleotide sequence ID" value="NZ_QHKS01000028.1"/>
</dbReference>
<sequence length="327" mass="36115">MIKTIFSGQSGTLPQRAARASRPVDLPAELDRWVDDFDRHLSQVVGLAPATRLRYSFFVRRFLADHRGAGLPDRCVLRAEWLTAFVRQEAARVHGHSRKHAGTAMRAWLRYLVFRGMADAGLEAAIPSMPQWKHASLPAHLTVEQTERVIGTAWDGSPHELRDHAILLMLARIGLRACEATHLTFEDIDWAEGYVRIGPGKSHRERLLPLPCDVGEALYAYLQRERPASLCRTVFLSTKKPYGPIRDTSVISSTVRRAMARSGVVGIAGAAHALRHTAATQMVREGASFKDVADVLGHASLATTAIYAKLDVARLVQVALPWPGARS</sequence>
<evidence type="ECO:0000313" key="9">
    <source>
        <dbReference type="Proteomes" id="UP000254875"/>
    </source>
</evidence>
<dbReference type="InterPro" id="IPR002104">
    <property type="entry name" value="Integrase_catalytic"/>
</dbReference>
<evidence type="ECO:0000259" key="7">
    <source>
        <dbReference type="PROSITE" id="PS51900"/>
    </source>
</evidence>
<keyword evidence="1" id="KW-0229">DNA integration</keyword>
<proteinExistence type="predicted"/>
<name>A0A370MZY3_9BURK</name>
<dbReference type="PROSITE" id="PS51898">
    <property type="entry name" value="TYR_RECOMBINASE"/>
    <property type="match status" value="1"/>
</dbReference>
<dbReference type="GO" id="GO:0006310">
    <property type="term" value="P:DNA recombination"/>
    <property type="evidence" value="ECO:0007669"/>
    <property type="project" value="UniProtKB-KW"/>
</dbReference>
<evidence type="ECO:0000256" key="1">
    <source>
        <dbReference type="ARBA" id="ARBA00022908"/>
    </source>
</evidence>
<evidence type="ECO:0000256" key="5">
    <source>
        <dbReference type="SAM" id="MobiDB-lite"/>
    </source>
</evidence>
<protein>
    <recommendedName>
        <fullName evidence="10">Integrase</fullName>
    </recommendedName>
</protein>
<comment type="caution">
    <text evidence="8">The sequence shown here is derived from an EMBL/GenBank/DDBJ whole genome shotgun (WGS) entry which is preliminary data.</text>
</comment>
<accession>A0A370MZY3</accession>
<dbReference type="Pfam" id="PF00589">
    <property type="entry name" value="Phage_integrase"/>
    <property type="match status" value="1"/>
</dbReference>
<dbReference type="InterPro" id="IPR044068">
    <property type="entry name" value="CB"/>
</dbReference>
<dbReference type="PROSITE" id="PS51900">
    <property type="entry name" value="CB"/>
    <property type="match status" value="1"/>
</dbReference>
<evidence type="ECO:0008006" key="10">
    <source>
        <dbReference type="Google" id="ProtNLM"/>
    </source>
</evidence>
<dbReference type="PANTHER" id="PTHR30349:SF90">
    <property type="entry name" value="TYROSINE RECOMBINASE XERD"/>
    <property type="match status" value="1"/>
</dbReference>